<dbReference type="PANTHER" id="PTHR47926">
    <property type="entry name" value="PENTATRICOPEPTIDE REPEAT-CONTAINING PROTEIN"/>
    <property type="match status" value="1"/>
</dbReference>
<dbReference type="Proteomes" id="UP000734854">
    <property type="component" value="Unassembled WGS sequence"/>
</dbReference>
<dbReference type="NCBIfam" id="TIGR00756">
    <property type="entry name" value="PPR"/>
    <property type="match status" value="5"/>
</dbReference>
<feature type="repeat" description="PPR" evidence="3">
    <location>
        <begin position="195"/>
        <end position="225"/>
    </location>
</feature>
<dbReference type="FunFam" id="1.25.40.10:FF:000333">
    <property type="entry name" value="Pentatricopeptide repeat-containing protein"/>
    <property type="match status" value="1"/>
</dbReference>
<dbReference type="Pfam" id="PF20431">
    <property type="entry name" value="E_motif"/>
    <property type="match status" value="1"/>
</dbReference>
<proteinExistence type="inferred from homology"/>
<dbReference type="AlphaFoldDB" id="A0A8J5G668"/>
<organism evidence="4 5">
    <name type="scientific">Zingiber officinale</name>
    <name type="common">Ginger</name>
    <name type="synonym">Amomum zingiber</name>
    <dbReference type="NCBI Taxonomy" id="94328"/>
    <lineage>
        <taxon>Eukaryota</taxon>
        <taxon>Viridiplantae</taxon>
        <taxon>Streptophyta</taxon>
        <taxon>Embryophyta</taxon>
        <taxon>Tracheophyta</taxon>
        <taxon>Spermatophyta</taxon>
        <taxon>Magnoliopsida</taxon>
        <taxon>Liliopsida</taxon>
        <taxon>Zingiberales</taxon>
        <taxon>Zingiberaceae</taxon>
        <taxon>Zingiber</taxon>
    </lineage>
</organism>
<evidence type="ECO:0000256" key="1">
    <source>
        <dbReference type="ARBA" id="ARBA00006643"/>
    </source>
</evidence>
<evidence type="ECO:0008006" key="6">
    <source>
        <dbReference type="Google" id="ProtNLM"/>
    </source>
</evidence>
<evidence type="ECO:0000313" key="4">
    <source>
        <dbReference type="EMBL" id="KAG6500536.1"/>
    </source>
</evidence>
<feature type="repeat" description="PPR" evidence="3">
    <location>
        <begin position="226"/>
        <end position="256"/>
    </location>
</feature>
<dbReference type="GO" id="GO:0009451">
    <property type="term" value="P:RNA modification"/>
    <property type="evidence" value="ECO:0007669"/>
    <property type="project" value="InterPro"/>
</dbReference>
<dbReference type="Pfam" id="PF01535">
    <property type="entry name" value="PPR"/>
    <property type="match status" value="4"/>
</dbReference>
<dbReference type="PROSITE" id="PS51375">
    <property type="entry name" value="PPR"/>
    <property type="match status" value="4"/>
</dbReference>
<sequence length="543" mass="60948">MDVVLYLMRTAATSSSSYSYSSYSLEQVALLLEKCCTMNHLLQLQTLVVKSSFAADSFIRLYAKLLTLAALRSWGCLHHARCLFSAAPPSALPLLCDPMIRAFSRSIFPLAALPVYSLMCRRRIPPSPFTFPFLLKACSRAASSLFSHSASAIHSRILRLGFDSDPFVRNSLMTLYSQFGIRDARKLFDEMSQKTIVSWNVMLAAYLRIGDLSASDELFRLMPQKNVSSWNSMITRYVRAGDMASASRVFREMPQKDAVSWNSMISGYIREKNYGRALDLFKQMQSINVKPTEMTVVSVLAACAETGQLDLGREVHFYVWKNDYRIEGYVGNALLDMYAKCGSLNMAWKLFDEMRLKHVTSWNAMIVALAVHGQSEEALNLFASMERETSHEGTRPNHVTFVGVLIACRHKGLVKEGQVYFKRMIEEYKIEPNLKHFGCMADLLSRCGLIQEAYQMIKEMPVKANAVLWKTVLSACKVYGNVELAESAYTELAKLGAPSEAEYVIMSNIYANAGRWADVGRMRTGLVGCSIAKPPDCSTIELI</sequence>
<name>A0A8J5G668_ZINOF</name>
<feature type="repeat" description="PPR" evidence="3">
    <location>
        <begin position="358"/>
        <end position="388"/>
    </location>
</feature>
<protein>
    <recommendedName>
        <fullName evidence="6">Pentatricopeptide repeat-containing protein</fullName>
    </recommendedName>
</protein>
<dbReference type="InterPro" id="IPR046960">
    <property type="entry name" value="PPR_At4g14850-like_plant"/>
</dbReference>
<dbReference type="Pfam" id="PF13041">
    <property type="entry name" value="PPR_2"/>
    <property type="match status" value="1"/>
</dbReference>
<dbReference type="InterPro" id="IPR011990">
    <property type="entry name" value="TPR-like_helical_dom_sf"/>
</dbReference>
<evidence type="ECO:0000256" key="2">
    <source>
        <dbReference type="ARBA" id="ARBA00022737"/>
    </source>
</evidence>
<gene>
    <name evidence="4" type="ORF">ZIOFF_040384</name>
</gene>
<accession>A0A8J5G668</accession>
<dbReference type="EMBL" id="JACMSC010000011">
    <property type="protein sequence ID" value="KAG6500536.1"/>
    <property type="molecule type" value="Genomic_DNA"/>
</dbReference>
<dbReference type="InterPro" id="IPR046848">
    <property type="entry name" value="E_motif"/>
</dbReference>
<dbReference type="FunFam" id="1.25.40.10:FF:000184">
    <property type="entry name" value="Pentatricopeptide repeat-containing protein, chloroplastic"/>
    <property type="match status" value="1"/>
</dbReference>
<evidence type="ECO:0000313" key="5">
    <source>
        <dbReference type="Proteomes" id="UP000734854"/>
    </source>
</evidence>
<evidence type="ECO:0000256" key="3">
    <source>
        <dbReference type="PROSITE-ProRule" id="PRU00708"/>
    </source>
</evidence>
<keyword evidence="5" id="KW-1185">Reference proteome</keyword>
<keyword evidence="2" id="KW-0677">Repeat</keyword>
<dbReference type="GO" id="GO:0003723">
    <property type="term" value="F:RNA binding"/>
    <property type="evidence" value="ECO:0007669"/>
    <property type="project" value="InterPro"/>
</dbReference>
<reference evidence="4 5" key="1">
    <citation type="submission" date="2020-08" db="EMBL/GenBank/DDBJ databases">
        <title>Plant Genome Project.</title>
        <authorList>
            <person name="Zhang R.-G."/>
        </authorList>
    </citation>
    <scope>NUCLEOTIDE SEQUENCE [LARGE SCALE GENOMIC DNA]</scope>
    <source>
        <tissue evidence="4">Rhizome</tissue>
    </source>
</reference>
<dbReference type="Gene3D" id="1.25.40.10">
    <property type="entry name" value="Tetratricopeptide repeat domain"/>
    <property type="match status" value="3"/>
</dbReference>
<feature type="repeat" description="PPR" evidence="3">
    <location>
        <begin position="257"/>
        <end position="291"/>
    </location>
</feature>
<dbReference type="InterPro" id="IPR002885">
    <property type="entry name" value="PPR_rpt"/>
</dbReference>
<comment type="similarity">
    <text evidence="1">Belongs to the PPR family. PCMP-H subfamily.</text>
</comment>
<comment type="caution">
    <text evidence="4">The sequence shown here is derived from an EMBL/GenBank/DDBJ whole genome shotgun (WGS) entry which is preliminary data.</text>
</comment>